<gene>
    <name evidence="1" type="ORF">BN869_000013740_1</name>
</gene>
<evidence type="ECO:0000313" key="1">
    <source>
        <dbReference type="EMBL" id="CEO57682.1"/>
    </source>
</evidence>
<dbReference type="AlphaFoldDB" id="A0A0B7KQD3"/>
<name>A0A0B7KQD3_BIOOC</name>
<dbReference type="InterPro" id="IPR011009">
    <property type="entry name" value="Kinase-like_dom_sf"/>
</dbReference>
<organism evidence="1">
    <name type="scientific">Bionectria ochroleuca</name>
    <name type="common">Gliocladium roseum</name>
    <dbReference type="NCBI Taxonomy" id="29856"/>
    <lineage>
        <taxon>Eukaryota</taxon>
        <taxon>Fungi</taxon>
        <taxon>Dikarya</taxon>
        <taxon>Ascomycota</taxon>
        <taxon>Pezizomycotina</taxon>
        <taxon>Sordariomycetes</taxon>
        <taxon>Hypocreomycetidae</taxon>
        <taxon>Hypocreales</taxon>
        <taxon>Bionectriaceae</taxon>
        <taxon>Clonostachys</taxon>
    </lineage>
</organism>
<reference evidence="1" key="1">
    <citation type="submission" date="2015-01" db="EMBL/GenBank/DDBJ databases">
        <authorList>
            <person name="Durling Mikael"/>
        </authorList>
    </citation>
    <scope>NUCLEOTIDE SEQUENCE</scope>
</reference>
<sequence length="139" mass="15875">MSRQVINALLFLDDKKLEYSQLSCSNILIDLSGTIKIWGFEFLRTRSNSSWGVEALGSIMMTLMQGYVKDDGVVGVDNLDRWRTDSRAVEFLSATTYVNDMNQLLKQPLLQLPWRESRLKGMVSLANCWSSRGYKFPVV</sequence>
<dbReference type="SUPFAM" id="SSF56112">
    <property type="entry name" value="Protein kinase-like (PK-like)"/>
    <property type="match status" value="1"/>
</dbReference>
<proteinExistence type="predicted"/>
<accession>A0A0B7KQD3</accession>
<dbReference type="EMBL" id="CDPU01000125">
    <property type="protein sequence ID" value="CEO57682.1"/>
    <property type="molecule type" value="Genomic_DNA"/>
</dbReference>
<protein>
    <recommendedName>
        <fullName evidence="2">Protein kinase domain-containing protein</fullName>
    </recommendedName>
</protein>
<dbReference type="Gene3D" id="1.10.510.10">
    <property type="entry name" value="Transferase(Phosphotransferase) domain 1"/>
    <property type="match status" value="1"/>
</dbReference>
<evidence type="ECO:0008006" key="2">
    <source>
        <dbReference type="Google" id="ProtNLM"/>
    </source>
</evidence>